<dbReference type="SUPFAM" id="SSF57863">
    <property type="entry name" value="ArfGap/RecO-like zinc finger"/>
    <property type="match status" value="1"/>
</dbReference>
<evidence type="ECO:0000256" key="4">
    <source>
        <dbReference type="PROSITE-ProRule" id="PRU00023"/>
    </source>
</evidence>
<dbReference type="SUPFAM" id="SSF48403">
    <property type="entry name" value="Ankyrin repeat"/>
    <property type="match status" value="1"/>
</dbReference>
<feature type="domain" description="PH" evidence="6">
    <location>
        <begin position="160"/>
        <end position="255"/>
    </location>
</feature>
<dbReference type="SMART" id="SM00233">
    <property type="entry name" value="PH"/>
    <property type="match status" value="1"/>
</dbReference>
<dbReference type="Gene3D" id="1.25.40.20">
    <property type="entry name" value="Ankyrin repeat-containing domain"/>
    <property type="match status" value="1"/>
</dbReference>
<dbReference type="Gene3D" id="1.10.220.150">
    <property type="entry name" value="Arf GTPase activating protein"/>
    <property type="match status" value="1"/>
</dbReference>
<comment type="subcellular location">
    <subcellularLocation>
        <location evidence="5">Endosome membrane</location>
        <topology evidence="5">Peripheral membrane protein</topology>
    </subcellularLocation>
</comment>
<dbReference type="FunFam" id="2.30.29.30:FF:000026">
    <property type="entry name" value="Arf-GAP with coiled-coil, ANK repeat and PH domain-containing protein 2"/>
    <property type="match status" value="1"/>
</dbReference>
<comment type="domain">
    <text evidence="5">The BAR domain mediates homodimerization, it can neither bind membrane nor impart curvature, but instead requires the neighboring PH domain to achieve these functions.</text>
</comment>
<comment type="caution">
    <text evidence="7">The sequence shown here is derived from an EMBL/GenBank/DDBJ whole genome shotgun (WGS) entry which is preliminary data.</text>
</comment>
<dbReference type="AlphaFoldDB" id="A0A8X7X5C1"/>
<keyword evidence="5" id="KW-0677">Repeat</keyword>
<comment type="function">
    <text evidence="5">GTPase-activating protein for the ADP ribosylation factor family.</text>
</comment>
<dbReference type="GO" id="GO:0005096">
    <property type="term" value="F:GTPase activator activity"/>
    <property type="evidence" value="ECO:0007669"/>
    <property type="project" value="UniProtKB-KW"/>
</dbReference>
<dbReference type="InterPro" id="IPR045258">
    <property type="entry name" value="ACAP1/2/3-like"/>
</dbReference>
<comment type="domain">
    <text evidence="5">PH domain binds phospholipids including phosphatidic acid, phosphatidylinositol 3-phosphate, phosphatidylinositol 3,5-bisphosphate (PIP2) and phosphatidylinositol 3,4,5-trisphosphate (PIP3). May mediate protein binding to PIP2 or PIP3 containing membranes.</text>
</comment>
<dbReference type="InterPro" id="IPR011993">
    <property type="entry name" value="PH-like_dom_sf"/>
</dbReference>
<evidence type="ECO:0000313" key="7">
    <source>
        <dbReference type="EMBL" id="KAG2462693.1"/>
    </source>
</evidence>
<feature type="non-terminal residue" evidence="7">
    <location>
        <position position="1"/>
    </location>
</feature>
<protein>
    <recommendedName>
        <fullName evidence="5">Arf-GAP with coiled-coil, ANK repeat and PH domain-containing protein</fullName>
        <shortName evidence="5">Cnt-b</shortName>
    </recommendedName>
    <alternativeName>
        <fullName evidence="5">Centaurin-beta</fullName>
    </alternativeName>
</protein>
<dbReference type="PROSITE" id="PS50003">
    <property type="entry name" value="PH_DOMAIN"/>
    <property type="match status" value="1"/>
</dbReference>
<keyword evidence="3 5" id="KW-0862">Zinc</keyword>
<evidence type="ECO:0000259" key="6">
    <source>
        <dbReference type="PROSITE" id="PS50003"/>
    </source>
</evidence>
<dbReference type="InterPro" id="IPR027267">
    <property type="entry name" value="AH/BAR_dom_sf"/>
</dbReference>
<dbReference type="Pfam" id="PF12796">
    <property type="entry name" value="Ank_2"/>
    <property type="match status" value="1"/>
</dbReference>
<dbReference type="GO" id="GO:0008270">
    <property type="term" value="F:zinc ion binding"/>
    <property type="evidence" value="ECO:0007669"/>
    <property type="project" value="UniProtKB-KW"/>
</dbReference>
<dbReference type="EMBL" id="JAATIS010004040">
    <property type="protein sequence ID" value="KAG2462693.1"/>
    <property type="molecule type" value="Genomic_DNA"/>
</dbReference>
<evidence type="ECO:0000256" key="2">
    <source>
        <dbReference type="ARBA" id="ARBA00022771"/>
    </source>
</evidence>
<evidence type="ECO:0000256" key="5">
    <source>
        <dbReference type="RuleBase" id="RU369028"/>
    </source>
</evidence>
<dbReference type="Gene3D" id="2.30.29.30">
    <property type="entry name" value="Pleckstrin-homology domain (PH domain)/Phosphotyrosine-binding domain (PTB)"/>
    <property type="match status" value="1"/>
</dbReference>
<keyword evidence="1 5" id="KW-0479">Metal-binding</keyword>
<dbReference type="SMART" id="SM00248">
    <property type="entry name" value="ANK"/>
    <property type="match status" value="3"/>
</dbReference>
<keyword evidence="5" id="KW-0967">Endosome</keyword>
<feature type="non-terminal residue" evidence="7">
    <location>
        <position position="460"/>
    </location>
</feature>
<organism evidence="7 8">
    <name type="scientific">Polypterus senegalus</name>
    <name type="common">Senegal bichir</name>
    <dbReference type="NCBI Taxonomy" id="55291"/>
    <lineage>
        <taxon>Eukaryota</taxon>
        <taxon>Metazoa</taxon>
        <taxon>Chordata</taxon>
        <taxon>Craniata</taxon>
        <taxon>Vertebrata</taxon>
        <taxon>Euteleostomi</taxon>
        <taxon>Actinopterygii</taxon>
        <taxon>Polypteriformes</taxon>
        <taxon>Polypteridae</taxon>
        <taxon>Polypterus</taxon>
    </lineage>
</organism>
<accession>A0A8X7X5C1</accession>
<gene>
    <name evidence="7" type="primary">Acap2_0</name>
    <name evidence="7" type="ORF">GTO96_0001037</name>
</gene>
<reference evidence="7 8" key="1">
    <citation type="journal article" date="2021" name="Cell">
        <title>Tracing the genetic footprints of vertebrate landing in non-teleost ray-finned fishes.</title>
        <authorList>
            <person name="Bi X."/>
            <person name="Wang K."/>
            <person name="Yang L."/>
            <person name="Pan H."/>
            <person name="Jiang H."/>
            <person name="Wei Q."/>
            <person name="Fang M."/>
            <person name="Yu H."/>
            <person name="Zhu C."/>
            <person name="Cai Y."/>
            <person name="He Y."/>
            <person name="Gan X."/>
            <person name="Zeng H."/>
            <person name="Yu D."/>
            <person name="Zhu Y."/>
            <person name="Jiang H."/>
            <person name="Qiu Q."/>
            <person name="Yang H."/>
            <person name="Zhang Y.E."/>
            <person name="Wang W."/>
            <person name="Zhu M."/>
            <person name="He S."/>
            <person name="Zhang G."/>
        </authorList>
    </citation>
    <scope>NUCLEOTIDE SEQUENCE [LARGE SCALE GENOMIC DNA]</scope>
    <source>
        <strain evidence="7">Bchr_013</strain>
    </source>
</reference>
<dbReference type="InterPro" id="IPR038508">
    <property type="entry name" value="ArfGAP_dom_sf"/>
</dbReference>
<evidence type="ECO:0000256" key="1">
    <source>
        <dbReference type="ARBA" id="ARBA00022723"/>
    </source>
</evidence>
<dbReference type="InterPro" id="IPR001849">
    <property type="entry name" value="PH_domain"/>
</dbReference>
<name>A0A8X7X5C1_POLSE</name>
<dbReference type="PANTHER" id="PTHR23180:SF402">
    <property type="entry name" value="ARF-GAP WITH COILED-COIL, ANK REPEAT AND PH DOMAIN-CONTAINING PROTEIN"/>
    <property type="match status" value="1"/>
</dbReference>
<dbReference type="PROSITE" id="PS50088">
    <property type="entry name" value="ANK_REPEAT"/>
    <property type="match status" value="2"/>
</dbReference>
<evidence type="ECO:0000313" key="8">
    <source>
        <dbReference type="Proteomes" id="UP000886611"/>
    </source>
</evidence>
<comment type="activity regulation">
    <text evidence="5">GAP activity stimulated by phosphatidylinositol 4,5-bisphosphate (PIP2) and phosphatidic acid.</text>
</comment>
<dbReference type="SUPFAM" id="SSF50729">
    <property type="entry name" value="PH domain-like"/>
    <property type="match status" value="1"/>
</dbReference>
<dbReference type="Gene3D" id="1.20.1270.60">
    <property type="entry name" value="Arfaptin homology (AH) domain/BAR domain"/>
    <property type="match status" value="1"/>
</dbReference>
<dbReference type="GO" id="GO:0010008">
    <property type="term" value="C:endosome membrane"/>
    <property type="evidence" value="ECO:0007669"/>
    <property type="project" value="UniProtKB-SubCell"/>
</dbReference>
<dbReference type="Pfam" id="PF00169">
    <property type="entry name" value="PH"/>
    <property type="match status" value="1"/>
</dbReference>
<dbReference type="CDD" id="cd13250">
    <property type="entry name" value="PH_ACAP"/>
    <property type="match status" value="1"/>
</dbReference>
<sequence>MVEAGQAYNAANQLLVDGLEEFLQYYKKDRIVMLKETRREFLRIRDDLDVAIAKNAQVSRNKPQDGEKASHLLLATRKCFQHFVLDYGLQVFSYFHAQYTFFHQGYDLLKDLEPSKKKMAEQLAQLTTDVTAKRREVEYAHQLSQQKDVLDDSTNNPQDKLTVEGYLFKRSRKKSKVWNRYWFSIQNNQLVYVKSHKEEPVLLFDDLRLCTVKALDNIERRFSFEVVSVQKSCMLQADTEGLRRAWVAAIQGSIDMAYREQTESAYPQLLCVLGNDIINSIYEARCFQEGPVKVTAANSWQEKEAWIKAKYVEKRFVKKPSFSMQGQSLVASQTSSSEQHLGLQLYQAAQEGHLGNMAAALAQGADINWANKEEEGRTPLISAMHGDSLVACEFLLLNGANVNHRDNCGQGALHAATYRGHTGQVCLLLKRGANQYAVDERGLDPLSIAVEAAHADIVTL</sequence>
<keyword evidence="4 5" id="KW-0040">ANK repeat</keyword>
<dbReference type="PROSITE" id="PS50297">
    <property type="entry name" value="ANK_REP_REGION"/>
    <property type="match status" value="2"/>
</dbReference>
<dbReference type="InterPro" id="IPR037278">
    <property type="entry name" value="ARFGAP/RecO"/>
</dbReference>
<dbReference type="Pfam" id="PF16746">
    <property type="entry name" value="BAR_3"/>
    <property type="match status" value="1"/>
</dbReference>
<proteinExistence type="predicted"/>
<keyword evidence="2 5" id="KW-0863">Zinc-finger</keyword>
<keyword evidence="8" id="KW-1185">Reference proteome</keyword>
<dbReference type="SUPFAM" id="SSF103657">
    <property type="entry name" value="BAR/IMD domain-like"/>
    <property type="match status" value="1"/>
</dbReference>
<dbReference type="InterPro" id="IPR004148">
    <property type="entry name" value="BAR_dom"/>
</dbReference>
<feature type="repeat" description="ANK" evidence="4">
    <location>
        <begin position="375"/>
        <end position="407"/>
    </location>
</feature>
<keyword evidence="5" id="KW-0343">GTPase activation</keyword>
<dbReference type="InterPro" id="IPR036770">
    <property type="entry name" value="Ankyrin_rpt-contain_sf"/>
</dbReference>
<dbReference type="Proteomes" id="UP000886611">
    <property type="component" value="Unassembled WGS sequence"/>
</dbReference>
<dbReference type="PANTHER" id="PTHR23180">
    <property type="entry name" value="CENTAURIN/ARF"/>
    <property type="match status" value="1"/>
</dbReference>
<evidence type="ECO:0000256" key="3">
    <source>
        <dbReference type="ARBA" id="ARBA00022833"/>
    </source>
</evidence>
<feature type="repeat" description="ANK" evidence="4">
    <location>
        <begin position="408"/>
        <end position="440"/>
    </location>
</feature>
<dbReference type="InterPro" id="IPR002110">
    <property type="entry name" value="Ankyrin_rpt"/>
</dbReference>